<dbReference type="Ensembl" id="ENST00000636808.1">
    <property type="protein sequence ID" value="ENSP00000490833.1"/>
    <property type="gene ID" value="ENSG00000164904.18"/>
</dbReference>
<reference evidence="1 2" key="2">
    <citation type="journal article" date="2004" name="Nature">
        <title>The DNA sequence and comparative analysis of human chromosome 5.</title>
        <authorList>
            <person name="Schmutz J."/>
            <person name="Martin J."/>
            <person name="Terry A."/>
            <person name="Couronne O."/>
            <person name="Grimwood J."/>
            <person name="Lowry S."/>
            <person name="Gordon L.A."/>
            <person name="Scott D."/>
            <person name="Xie G."/>
            <person name="Huang W."/>
            <person name="Hellsten U."/>
            <person name="Tran-Gyamfi M."/>
            <person name="She X."/>
            <person name="Prabhakar S."/>
            <person name="Aerts A."/>
            <person name="Altherr M."/>
            <person name="Bajorek E."/>
            <person name="Black S."/>
            <person name="Branscomb E."/>
            <person name="Caoile C."/>
            <person name="Challacombe J.F."/>
            <person name="Chan Y.M."/>
            <person name="Denys M."/>
            <person name="Detter J.C."/>
            <person name="Escobar J."/>
            <person name="Flowers D."/>
            <person name="Fotopulos D."/>
            <person name="Glavina T."/>
            <person name="Gomez M."/>
            <person name="Gonzales E."/>
            <person name="Goodstein D."/>
            <person name="Grigoriev I."/>
            <person name="Groza M."/>
            <person name="Hammon N."/>
            <person name="Hawkins T."/>
            <person name="Haydu L."/>
            <person name="Israni S."/>
            <person name="Jett J."/>
            <person name="Kadner K."/>
            <person name="Kimball H."/>
            <person name="Kobayashi A."/>
            <person name="Lopez F."/>
            <person name="Lou Y."/>
            <person name="Martinez D."/>
            <person name="Medina C."/>
            <person name="Morgan J."/>
            <person name="Nandkeshwar R."/>
            <person name="Noonan J.P."/>
            <person name="Pitluck S."/>
            <person name="Pollard M."/>
            <person name="Predki P."/>
            <person name="Priest J."/>
            <person name="Ramirez L."/>
            <person name="Retterer J."/>
            <person name="Rodriguez A."/>
            <person name="Rogers S."/>
            <person name="Salamov A."/>
            <person name="Salazar A."/>
            <person name="Thayer N."/>
            <person name="Tice H."/>
            <person name="Tsai M."/>
            <person name="Ustaszewska A."/>
            <person name="Vo N."/>
            <person name="Wheeler J."/>
            <person name="Wu K."/>
            <person name="Yang J."/>
            <person name="Dickson M."/>
            <person name="Cheng J.F."/>
            <person name="Eichler E.E."/>
            <person name="Olsen A."/>
            <person name="Pennacchio L.A."/>
            <person name="Rokhsar D.S."/>
            <person name="Richardson P."/>
            <person name="Lucas S.M."/>
            <person name="Myers R.M."/>
            <person name="Rubin E.M."/>
        </authorList>
    </citation>
    <scope>NUCLEOTIDE SEQUENCE [LARGE SCALE GENOMIC DNA]</scope>
</reference>
<dbReference type="AlphaFoldDB" id="A0A1B0GW65"/>
<evidence type="ECO:0007829" key="5">
    <source>
        <dbReference type="PubMed" id="19413330"/>
    </source>
</evidence>
<dbReference type="Ensembl" id="ENST00000638008.1">
    <property type="protein sequence ID" value="ENSP00000490400.1"/>
    <property type="gene ID" value="ENSG00000164904.18"/>
</dbReference>
<evidence type="ECO:0007829" key="3">
    <source>
        <dbReference type="PeptideAtlas" id="A0A1B0GW65"/>
    </source>
</evidence>
<dbReference type="EMBL" id="AC099513">
    <property type="status" value="NOT_ANNOTATED_CDS"/>
    <property type="molecule type" value="Genomic_DNA"/>
</dbReference>
<reference evidence="6" key="5">
    <citation type="journal article" date="2011" name="BMC Syst. Biol.">
        <title>Initial characterization of the human central proteome.</title>
        <authorList>
            <person name="Burkard T.R."/>
            <person name="Planyavsky M."/>
            <person name="Kaupe I."/>
            <person name="Breitwieser F.P."/>
            <person name="Burckstummer T."/>
            <person name="Bennett K.L."/>
            <person name="Superti-Furga G."/>
            <person name="Colinge J."/>
        </authorList>
    </citation>
    <scope>IDENTIFICATION BY MASS SPECTROMETRY [LARGE SCALE ANALYSIS]</scope>
</reference>
<protein>
    <submittedName>
        <fullName evidence="1">Aldehyde dehydrogenase 7 family member A1</fullName>
    </submittedName>
</protein>
<accession>A0A1B0GW65</accession>
<dbReference type="GeneTree" id="ENSGT00940000154938"/>
<dbReference type="Ensembl" id="ENST00000636225.1">
    <property type="protein sequence ID" value="ENSP00000490797.1"/>
    <property type="gene ID" value="ENSG00000164904.18"/>
</dbReference>
<proteinExistence type="evidence at protein level"/>
<evidence type="ECO:0000313" key="1">
    <source>
        <dbReference type="Ensembl" id="ENSP00000490797.1"/>
    </source>
</evidence>
<dbReference type="ChiTaRS" id="ALDH7A1">
    <property type="organism name" value="human"/>
</dbReference>
<reference evidence="7" key="6">
    <citation type="journal article" date="2012" name="Mol. Cell. Proteomics">
        <title>Comparative large-scale characterisation of plant vs. mammal proteins reveals similar and idiosyncratic N-alpha acetylation features.</title>
        <authorList>
            <person name="Bienvenut W.V."/>
            <person name="Sumpton D."/>
            <person name="Martinez A."/>
            <person name="Lilla S."/>
            <person name="Espagne C."/>
            <person name="Meinnel T."/>
            <person name="Giglione C."/>
        </authorList>
    </citation>
    <scope>IDENTIFICATION BY MASS SPECTROMETRY [LARGE SCALE ANALYSIS]</scope>
</reference>
<evidence type="ECO:0007829" key="4">
    <source>
        <dbReference type="ProteomicsDB" id="A0A1B0GW65"/>
    </source>
</evidence>
<reference evidence="1" key="7">
    <citation type="submission" date="2025-05" db="UniProtKB">
        <authorList>
            <consortium name="Ensembl"/>
        </authorList>
    </citation>
    <scope>IDENTIFICATION</scope>
</reference>
<name>A0A1B0GW65_HUMAN</name>
<dbReference type="Bgee" id="ENSG00000164904">
    <property type="expression patterns" value="Expressed in right lobe of liver and 173 other cell types or tissues"/>
</dbReference>
<sequence length="77" mass="8811">MWRLPRALCVHAAKTSKLSGPWSRPAAFMSTLLINQPQYAWLKELGLREENEGVYNGSWGGRGEGLRFLYMIIILLF</sequence>
<dbReference type="OpenTargets" id="ENSG00000164904"/>
<organism evidence="1 2">
    <name type="scientific">Homo sapiens</name>
    <name type="common">Human</name>
    <dbReference type="NCBI Taxonomy" id="9606"/>
    <lineage>
        <taxon>Eukaryota</taxon>
        <taxon>Metazoa</taxon>
        <taxon>Chordata</taxon>
        <taxon>Craniata</taxon>
        <taxon>Vertebrata</taxon>
        <taxon>Euteleostomi</taxon>
        <taxon>Mammalia</taxon>
        <taxon>Eutheria</taxon>
        <taxon>Euarchontoglires</taxon>
        <taxon>Primates</taxon>
        <taxon>Haplorrhini</taxon>
        <taxon>Catarrhini</taxon>
        <taxon>Hominidae</taxon>
        <taxon>Homo</taxon>
    </lineage>
</organism>
<reference evidence="5" key="4">
    <citation type="journal article" date="2009" name="Anal. Chem.">
        <title>Lys-N and trypsin cover complementary parts of the phosphoproteome in a refined SCX-based approach.</title>
        <authorList>
            <person name="Gauci S."/>
            <person name="Helbig A.O."/>
            <person name="Slijper M."/>
            <person name="Krijgsveld J."/>
            <person name="Heck A.J."/>
            <person name="Mohammed S."/>
        </authorList>
    </citation>
    <scope>IDENTIFICATION BY MASS SPECTROMETRY [LARGE SCALE ANALYSIS]</scope>
</reference>
<dbReference type="SMR" id="A0A1B0GW65"/>
<dbReference type="HGNC" id="HGNC:877">
    <property type="gene designation" value="ALDH7A1"/>
</dbReference>
<gene>
    <name evidence="1" type="primary">ALDH7A1</name>
</gene>
<dbReference type="VEuPathDB" id="HostDB:ENSG00000164904"/>
<dbReference type="ExpressionAtlas" id="A0A1B0GW65">
    <property type="expression patterns" value="baseline and differential"/>
</dbReference>
<evidence type="ECO:0007829" key="7">
    <source>
        <dbReference type="PubMed" id="22223895"/>
    </source>
</evidence>
<reference evidence="1" key="1">
    <citation type="journal article" date="2001" name="Nature">
        <title>Initial sequencing and analysis of the human genome.</title>
        <authorList>
            <consortium name="International Human Genome Sequencing Consortium"/>
            <person name="Lander E.S."/>
            <person name="Linton L.M."/>
            <person name="Birren B."/>
            <person name="Nusbaum C."/>
            <person name="Zody M.C."/>
            <person name="Baldwin J."/>
            <person name="Devon K."/>
            <person name="Dewar K."/>
            <person name="Doyle M."/>
            <person name="FitzHugh W."/>
            <person name="Funke R."/>
            <person name="Gage D."/>
            <person name="Harris K."/>
            <person name="Heaford A."/>
            <person name="Howland J."/>
            <person name="Kann L."/>
            <person name="Lehoczky J."/>
            <person name="LeVine R."/>
            <person name="McEwan P."/>
            <person name="McKernan K."/>
            <person name="Meldrim J."/>
            <person name="Mesirov J.P."/>
            <person name="Miranda C."/>
            <person name="Morris W."/>
            <person name="Naylor J."/>
            <person name="Raymond C."/>
            <person name="Rosetti M."/>
            <person name="Santos R."/>
            <person name="Sheridan A."/>
            <person name="Sougnez C."/>
            <person name="Stange-Thomann N."/>
            <person name="Stojanovic N."/>
            <person name="Subramanian A."/>
            <person name="Wyman D."/>
            <person name="Rogers J."/>
            <person name="Sulston J."/>
            <person name="Ainscough R."/>
            <person name="Beck S."/>
            <person name="Bentley D."/>
            <person name="Burton J."/>
            <person name="Clee C."/>
            <person name="Carter N."/>
            <person name="Coulson A."/>
            <person name="Deadman R."/>
            <person name="Deloukas P."/>
            <person name="Dunham A."/>
            <person name="Dunham I."/>
            <person name="Durbin R."/>
            <person name="French L."/>
            <person name="Grafham D."/>
            <person name="Gregory S."/>
            <person name="Hubbard T."/>
            <person name="Humphray S."/>
            <person name="Hunt A."/>
            <person name="Jones M."/>
            <person name="Lloyd C."/>
            <person name="McMurray A."/>
            <person name="Matthews L."/>
            <person name="Mercer S."/>
            <person name="Milne S."/>
            <person name="Mullikin J.C."/>
            <person name="Mungall A."/>
            <person name="Plumb R."/>
            <person name="Ross M."/>
            <person name="Shownkeen R."/>
            <person name="Sims S."/>
            <person name="Waterston R.H."/>
            <person name="Wilson R.K."/>
            <person name="Hillier L.W."/>
            <person name="McPherson J.D."/>
            <person name="Marra M.A."/>
            <person name="Mardis E.R."/>
            <person name="Fulton L.A."/>
            <person name="Chinwalla A.T."/>
            <person name="Pepin K.H."/>
            <person name="Gish W.R."/>
            <person name="Chissoe S.L."/>
            <person name="Wendl M.C."/>
            <person name="Delehaunty K.D."/>
            <person name="Miner T.L."/>
            <person name="Delehaunty A."/>
            <person name="Kramer J.B."/>
            <person name="Cook L.L."/>
            <person name="Fulton R.S."/>
            <person name="Johnson D.L."/>
            <person name="Minx P.J."/>
            <person name="Clifton S.W."/>
            <person name="Hawkins T."/>
            <person name="Branscomb E."/>
            <person name="Predki P."/>
            <person name="Richardson P."/>
            <person name="Wenning S."/>
            <person name="Slezak T."/>
            <person name="Doggett N."/>
            <person name="Cheng J.F."/>
            <person name="Olsen A."/>
            <person name="Lucas S."/>
            <person name="Elkin C."/>
            <person name="Uberbacher E."/>
            <person name="Frazier M."/>
            <person name="Gibbs R.A."/>
            <person name="Muzny D.M."/>
            <person name="Scherer S.E."/>
            <person name="Bouck J.B."/>
            <person name="Sodergren E.J."/>
            <person name="Worley K.C."/>
            <person name="Rives C.M."/>
            <person name="Gorrell J.H."/>
            <person name="Metzker M.L."/>
            <person name="Naylor S.L."/>
            <person name="Kucherlapati R.S."/>
            <person name="Nelson D.L."/>
            <person name="Weinstock G.M."/>
            <person name="Sakaki Y."/>
            <person name="Fujiyama A."/>
            <person name="Hattori M."/>
            <person name="Yada T."/>
            <person name="Toyoda A."/>
            <person name="Itoh T."/>
            <person name="Kawagoe C."/>
            <person name="Watanabe H."/>
            <person name="Totoki Y."/>
            <person name="Taylor T."/>
            <person name="Weissenbach J."/>
            <person name="Heilig R."/>
            <person name="Saurin W."/>
            <person name="Artiguenave F."/>
            <person name="Brottier P."/>
            <person name="Bruls T."/>
            <person name="Pelletier E."/>
            <person name="Robert C."/>
            <person name="Wincker P."/>
            <person name="Smith D.R."/>
            <person name="Doucette-Stamm L."/>
            <person name="Rubenfield M."/>
            <person name="Weinstock K."/>
            <person name="Lee H.M."/>
            <person name="Dubois J."/>
            <person name="Rosenthal A."/>
            <person name="Platzer M."/>
            <person name="Nyakatura G."/>
            <person name="Taudien S."/>
            <person name="Rump A."/>
            <person name="Yang H."/>
            <person name="Yu J."/>
            <person name="Wang J."/>
            <person name="Huang G."/>
            <person name="Gu J."/>
            <person name="Hood L."/>
            <person name="Rowen L."/>
            <person name="Madan A."/>
            <person name="Qin S."/>
            <person name="Davis R.W."/>
            <person name="Federspiel N.A."/>
            <person name="Abola A.P."/>
            <person name="Proctor M.J."/>
            <person name="Myers R.M."/>
            <person name="Schmutz J."/>
            <person name="Dickson M."/>
            <person name="Grimwood J."/>
            <person name="Cox D.R."/>
            <person name="Olson M.V."/>
            <person name="Kaul R."/>
            <person name="Raymond C."/>
            <person name="Shimizu N."/>
            <person name="Kawasaki K."/>
            <person name="Minoshima S."/>
            <person name="Evans G.A."/>
            <person name="Athanasiou M."/>
            <person name="Schultz R."/>
            <person name="Roe B.A."/>
            <person name="Chen F."/>
            <person name="Pan H."/>
            <person name="Ramser J."/>
            <person name="Lehrach H."/>
            <person name="Reinhardt R."/>
            <person name="McCombie W.R."/>
            <person name="de la Bastide M."/>
            <person name="Dedhia N."/>
            <person name="Blocker H."/>
            <person name="Hornischer K."/>
            <person name="Nordsiek G."/>
            <person name="Agarwala R."/>
            <person name="Aravind L."/>
            <person name="Bailey J.A."/>
            <person name="Bateman A."/>
            <person name="Batzoglou S."/>
            <person name="Birney E."/>
            <person name="Bork P."/>
            <person name="Brown D.G."/>
            <person name="Burge C.B."/>
            <person name="Cerutti L."/>
            <person name="Chen H.C."/>
            <person name="Church D."/>
            <person name="Clamp M."/>
            <person name="Copley R.R."/>
            <person name="Doerks T."/>
            <person name="Eddy S.R."/>
            <person name="Eichler E.E."/>
            <person name="Furey T.S."/>
            <person name="Galagan J."/>
            <person name="Gilbert J.G."/>
            <person name="Harmon C."/>
            <person name="Hayashizaki Y."/>
            <person name="Haussler D."/>
            <person name="Hermjakob H."/>
            <person name="Hokamp K."/>
            <person name="Jang W."/>
            <person name="Johnson L.S."/>
            <person name="Jones T.A."/>
            <person name="Kasif S."/>
            <person name="Kaspryzk A."/>
            <person name="Kennedy S."/>
            <person name="Kent W.J."/>
            <person name="Kitts P."/>
            <person name="Koonin E.V."/>
            <person name="Korf I."/>
            <person name="Kulp D."/>
            <person name="Lancet D."/>
            <person name="Lowe T.M."/>
            <person name="McLysaght A."/>
            <person name="Mikkelsen T."/>
            <person name="Moran J.V."/>
            <person name="Mulder N."/>
            <person name="Pollara V.J."/>
            <person name="Ponting C.P."/>
            <person name="Schuler G."/>
            <person name="Schultz J."/>
            <person name="Slater G."/>
            <person name="Smit A.F."/>
            <person name="Stupka E."/>
            <person name="Szustakowski J."/>
            <person name="Thierry-Mieg D."/>
            <person name="Thierry-Mieg J."/>
            <person name="Wagner L."/>
            <person name="Wallis J."/>
            <person name="Wheeler R."/>
            <person name="Williams A."/>
            <person name="Wolf Y.I."/>
            <person name="Wolfe K.H."/>
            <person name="Yang S.P."/>
            <person name="Yeh R.F."/>
            <person name="Collins F."/>
            <person name="Guyer M.S."/>
            <person name="Peterson J."/>
            <person name="Felsenfeld A."/>
            <person name="Wetterstrand K.A."/>
            <person name="Patrinos A."/>
            <person name="Morgan M.J."/>
            <person name="de Jong P."/>
            <person name="Catanese J.J."/>
            <person name="Osoegawa K."/>
            <person name="Shizuya H."/>
            <person name="Choi S."/>
            <person name="Chen Y.J."/>
        </authorList>
    </citation>
    <scope>NUCLEOTIDE SEQUENCE [LARGE SCALE GENOMIC DNA]</scope>
</reference>
<dbReference type="OrthoDB" id="310895at2759"/>
<reference evidence="1" key="3">
    <citation type="journal article" date="2004" name="Nature">
        <title>Finishing the euchromatic sequence of the human genome.</title>
        <authorList>
            <consortium name="International Human Genome Sequencing Consortium"/>
        </authorList>
    </citation>
    <scope>NUCLEOTIDE SEQUENCE [LARGE SCALE GENOMIC DNA]</scope>
</reference>
<evidence type="ECO:0007829" key="6">
    <source>
        <dbReference type="PubMed" id="21269460"/>
    </source>
</evidence>
<dbReference type="EMBL" id="AC093535">
    <property type="status" value="NOT_ANNOTATED_CDS"/>
    <property type="molecule type" value="Genomic_DNA"/>
</dbReference>
<keyword evidence="3 4" id="KW-1267">Proteomics identification</keyword>
<dbReference type="Proteomes" id="UP000005640">
    <property type="component" value="Chromosome 5"/>
</dbReference>
<keyword evidence="2" id="KW-1185">Reference proteome</keyword>
<evidence type="ECO:0000313" key="2">
    <source>
        <dbReference type="Proteomes" id="UP000005640"/>
    </source>
</evidence>